<dbReference type="RefSeq" id="WP_346050782.1">
    <property type="nucleotide sequence ID" value="NZ_JAYGII010000006.1"/>
</dbReference>
<dbReference type="Pfam" id="PF01728">
    <property type="entry name" value="FtsJ"/>
    <property type="match status" value="1"/>
</dbReference>
<feature type="binding site" evidence="7">
    <location>
        <position position="193"/>
    </location>
    <ligand>
        <name>S-adenosyl-L-methionine</name>
        <dbReference type="ChEBI" id="CHEBI:59789"/>
    </ligand>
</feature>
<proteinExistence type="predicted"/>
<keyword evidence="4 11" id="KW-0808">Transferase</keyword>
<dbReference type="EMBL" id="JAYGII010000006">
    <property type="protein sequence ID" value="MEA5445153.1"/>
    <property type="molecule type" value="Genomic_DNA"/>
</dbReference>
<organism evidence="11 12">
    <name type="scientific">Natronospira elongata</name>
    <dbReference type="NCBI Taxonomy" id="3110268"/>
    <lineage>
        <taxon>Bacteria</taxon>
        <taxon>Pseudomonadati</taxon>
        <taxon>Pseudomonadota</taxon>
        <taxon>Gammaproteobacteria</taxon>
        <taxon>Natronospirales</taxon>
        <taxon>Natronospiraceae</taxon>
        <taxon>Natronospira</taxon>
    </lineage>
</organism>
<feature type="domain" description="RlmM ferredoxin-like" evidence="9">
    <location>
        <begin position="14"/>
        <end position="81"/>
    </location>
</feature>
<comment type="caution">
    <text evidence="11">The sequence shown here is derived from an EMBL/GenBank/DDBJ whole genome shotgun (WGS) entry which is preliminary data.</text>
</comment>
<dbReference type="EC" id="2.1.1.186" evidence="11"/>
<evidence type="ECO:0000259" key="8">
    <source>
        <dbReference type="Pfam" id="PF01728"/>
    </source>
</evidence>
<dbReference type="SUPFAM" id="SSF53335">
    <property type="entry name" value="S-adenosyl-L-methionine-dependent methyltransferases"/>
    <property type="match status" value="1"/>
</dbReference>
<dbReference type="InterPro" id="IPR040739">
    <property type="entry name" value="RlmM_FDX"/>
</dbReference>
<keyword evidence="12" id="KW-1185">Reference proteome</keyword>
<evidence type="ECO:0000259" key="10">
    <source>
        <dbReference type="Pfam" id="PF21239"/>
    </source>
</evidence>
<keyword evidence="1" id="KW-0963">Cytoplasm</keyword>
<evidence type="ECO:0000256" key="5">
    <source>
        <dbReference type="ARBA" id="ARBA00022691"/>
    </source>
</evidence>
<dbReference type="Proteomes" id="UP001302316">
    <property type="component" value="Unassembled WGS sequence"/>
</dbReference>
<feature type="active site" description="Proton acceptor" evidence="6">
    <location>
        <position position="310"/>
    </location>
</feature>
<feature type="binding site" evidence="7">
    <location>
        <position position="245"/>
    </location>
    <ligand>
        <name>S-adenosyl-L-methionine</name>
        <dbReference type="ChEBI" id="CHEBI:59789"/>
    </ligand>
</feature>
<protein>
    <submittedName>
        <fullName evidence="11">23S rRNA (Cytidine(2498)-2'-O)-methyltransferase RlmM</fullName>
        <ecNumber evidence="11">2.1.1.186</ecNumber>
    </submittedName>
</protein>
<evidence type="ECO:0000256" key="7">
    <source>
        <dbReference type="PIRSR" id="PIRSR028774-2"/>
    </source>
</evidence>
<dbReference type="GO" id="GO:0032259">
    <property type="term" value="P:methylation"/>
    <property type="evidence" value="ECO:0007669"/>
    <property type="project" value="UniProtKB-KW"/>
</dbReference>
<accession>A0AAP6MK39</accession>
<dbReference type="PIRSF" id="PIRSF028774">
    <property type="entry name" value="UCP028774"/>
    <property type="match status" value="1"/>
</dbReference>
<feature type="binding site" evidence="7">
    <location>
        <begin position="226"/>
        <end position="229"/>
    </location>
    <ligand>
        <name>S-adenosyl-L-methionine</name>
        <dbReference type="ChEBI" id="CHEBI:59789"/>
    </ligand>
</feature>
<dbReference type="InterPro" id="IPR029063">
    <property type="entry name" value="SAM-dependent_MTases_sf"/>
</dbReference>
<dbReference type="Pfam" id="PF21239">
    <property type="entry name" value="RLMM_N"/>
    <property type="match status" value="1"/>
</dbReference>
<dbReference type="PANTHER" id="PTHR37524:SF2">
    <property type="entry name" value="RIBOSOMAL RNA METHYLTRANSFERASE FTSJ DOMAIN-CONTAINING PROTEIN"/>
    <property type="match status" value="1"/>
</dbReference>
<keyword evidence="3 11" id="KW-0489">Methyltransferase</keyword>
<dbReference type="Gene3D" id="3.30.70.2810">
    <property type="match status" value="1"/>
</dbReference>
<evidence type="ECO:0000256" key="1">
    <source>
        <dbReference type="ARBA" id="ARBA00022490"/>
    </source>
</evidence>
<dbReference type="GO" id="GO:0006364">
    <property type="term" value="P:rRNA processing"/>
    <property type="evidence" value="ECO:0007669"/>
    <property type="project" value="UniProtKB-KW"/>
</dbReference>
<name>A0AAP6MK39_9GAMM</name>
<dbReference type="GO" id="GO:0008168">
    <property type="term" value="F:methyltransferase activity"/>
    <property type="evidence" value="ECO:0007669"/>
    <property type="project" value="UniProtKB-KW"/>
</dbReference>
<dbReference type="AlphaFoldDB" id="A0AAP6MK39"/>
<dbReference type="Gene3D" id="3.40.50.150">
    <property type="entry name" value="Vaccinia Virus protein VP39"/>
    <property type="match status" value="1"/>
</dbReference>
<evidence type="ECO:0000313" key="12">
    <source>
        <dbReference type="Proteomes" id="UP001302316"/>
    </source>
</evidence>
<dbReference type="NCBIfam" id="NF008734">
    <property type="entry name" value="PRK11760.1"/>
    <property type="match status" value="1"/>
</dbReference>
<evidence type="ECO:0000259" key="9">
    <source>
        <dbReference type="Pfam" id="PF18125"/>
    </source>
</evidence>
<keyword evidence="2" id="KW-0698">rRNA processing</keyword>
<evidence type="ECO:0000256" key="4">
    <source>
        <dbReference type="ARBA" id="ARBA00022679"/>
    </source>
</evidence>
<feature type="domain" description="Ribosomal RNA large subunit methyltransferase M THUMP-like" evidence="10">
    <location>
        <begin position="94"/>
        <end position="168"/>
    </location>
</feature>
<evidence type="ECO:0000256" key="3">
    <source>
        <dbReference type="ARBA" id="ARBA00022603"/>
    </source>
</evidence>
<dbReference type="InterPro" id="IPR011224">
    <property type="entry name" value="rRNA_MeTrfase_M"/>
</dbReference>
<dbReference type="Pfam" id="PF18125">
    <property type="entry name" value="RlmM_FDX"/>
    <property type="match status" value="1"/>
</dbReference>
<dbReference type="Gene3D" id="3.30.2300.20">
    <property type="match status" value="1"/>
</dbReference>
<feature type="binding site" evidence="7">
    <location>
        <position position="265"/>
    </location>
    <ligand>
        <name>S-adenosyl-L-methionine</name>
        <dbReference type="ChEBI" id="CHEBI:59789"/>
    </ligand>
</feature>
<evidence type="ECO:0000256" key="6">
    <source>
        <dbReference type="PIRSR" id="PIRSR028774-1"/>
    </source>
</evidence>
<gene>
    <name evidence="11" type="primary">rlmM</name>
    <name evidence="11" type="ORF">VCB98_04870</name>
</gene>
<dbReference type="InterPro" id="IPR048646">
    <property type="entry name" value="RlmM_THUMP-like"/>
</dbReference>
<keyword evidence="5 7" id="KW-0949">S-adenosyl-L-methionine</keyword>
<sequence>MSDNPITRPPVHAWLAHCRPGMESAAAAELDERARAAGIASAYAIARPGEAWLRLVCADPAETAAMNRHLPQDYLFPRQVLREWHWLEGLPGKDRISPIIETLPGGSCFGGLQISVPDSNAGKGLSRFVRAFTPALRRALKDKGIRLDAEGAPVLHLFFPDSTRVAVGSNQDPAEPAGGIQRLRMPSAAPSRSTLKLEEALIRLMTPEERETHLQPGMTAVDLGAAPGGWSWQMVRRHIHVTAVDNGPMAKSLLDSGLLDHVRGDGFTWQPAAPVDWLLCDMVDKPARVAARMGQWLQTGWARRVVFNLKLPMKRPWPVARDLLAELRARAGAGASLRARQLYHDREEITVLILP</sequence>
<reference evidence="11 12" key="1">
    <citation type="submission" date="2023-12" db="EMBL/GenBank/DDBJ databases">
        <title>Whole-genome sequencing of halo(alkali)philic microorganisms from hypersaline lakes.</title>
        <authorList>
            <person name="Sorokin D.Y."/>
            <person name="Merkel A.Y."/>
            <person name="Messina E."/>
            <person name="Yakimov M."/>
        </authorList>
    </citation>
    <scope>NUCLEOTIDE SEQUENCE [LARGE SCALE GENOMIC DNA]</scope>
    <source>
        <strain evidence="11 12">AB-CW1</strain>
    </source>
</reference>
<feature type="domain" description="Ribosomal RNA methyltransferase FtsJ" evidence="8">
    <location>
        <begin position="191"/>
        <end position="283"/>
    </location>
</feature>
<dbReference type="PANTHER" id="PTHR37524">
    <property type="entry name" value="RIBOSOMAL RNA LARGE SUBUNIT METHYLTRANSFERASE M"/>
    <property type="match status" value="1"/>
</dbReference>
<feature type="binding site" evidence="7">
    <location>
        <position position="281"/>
    </location>
    <ligand>
        <name>S-adenosyl-L-methionine</name>
        <dbReference type="ChEBI" id="CHEBI:59789"/>
    </ligand>
</feature>
<evidence type="ECO:0000256" key="2">
    <source>
        <dbReference type="ARBA" id="ARBA00022552"/>
    </source>
</evidence>
<dbReference type="InterPro" id="IPR002877">
    <property type="entry name" value="RNA_MeTrfase_FtsJ_dom"/>
</dbReference>
<evidence type="ECO:0000313" key="11">
    <source>
        <dbReference type="EMBL" id="MEA5445153.1"/>
    </source>
</evidence>